<evidence type="ECO:0000256" key="2">
    <source>
        <dbReference type="ARBA" id="ARBA00022692"/>
    </source>
</evidence>
<keyword evidence="2" id="KW-0812">Transmembrane</keyword>
<dbReference type="Pfam" id="PF04932">
    <property type="entry name" value="Wzy_C"/>
    <property type="match status" value="1"/>
</dbReference>
<evidence type="ECO:0000259" key="5">
    <source>
        <dbReference type="Pfam" id="PF04932"/>
    </source>
</evidence>
<keyword evidence="6" id="KW-0436">Ligase</keyword>
<dbReference type="PANTHER" id="PTHR37422">
    <property type="entry name" value="TEICHURONIC ACID BIOSYNTHESIS PROTEIN TUAE"/>
    <property type="match status" value="1"/>
</dbReference>
<evidence type="ECO:0000256" key="1">
    <source>
        <dbReference type="ARBA" id="ARBA00004141"/>
    </source>
</evidence>
<proteinExistence type="predicted"/>
<feature type="domain" description="O-antigen ligase-related" evidence="5">
    <location>
        <begin position="196"/>
        <end position="333"/>
    </location>
</feature>
<protein>
    <submittedName>
        <fullName evidence="6">O-antigen ligase</fullName>
    </submittedName>
</protein>
<accession>A0A0S3TG85</accession>
<dbReference type="EMBL" id="LC060252">
    <property type="protein sequence ID" value="BAU04003.1"/>
    <property type="molecule type" value="Genomic_DNA"/>
</dbReference>
<dbReference type="GO" id="GO:0016020">
    <property type="term" value="C:membrane"/>
    <property type="evidence" value="ECO:0007669"/>
    <property type="project" value="UniProtKB-SubCell"/>
</dbReference>
<sequence>MNNSQIFDKSHNNILTTRITLVLLVIFLTIYGSGEFKVPSFSINVAVKYIILTFGLFFSVFFIKVKKFSIIKLDIISQLLLIHLLYNTIIIVLNSSDNYVLSYFTYVFAFLGYLWGSNSLIDKKTFKIFLSSFYYILIIQTLFTVYIVSHSVVDMYLFKNGIVIPIGASNGITTFIVMIFPILYKLSNSRTSQYFLTIFTMIFAVLSRSNSGLLTIIAIILILFMQEKKYKLIRGILIFLIFLLFLYLIGKYSPGYLSRFSSTLQSLITDQSTNQTKAMNGRIEVFHSALYHIKNHFFIGNGFGYRERMPSYLMTHNWLLEYLITGGIISFLLKIFIFILQFLKLVTVKNNALKQGLIISFVFVLIQGLVEPSFGSPLFELIFALIIGFGTNTLYEEKNIYD</sequence>
<dbReference type="GO" id="GO:0016874">
    <property type="term" value="F:ligase activity"/>
    <property type="evidence" value="ECO:0007669"/>
    <property type="project" value="UniProtKB-KW"/>
</dbReference>
<evidence type="ECO:0000256" key="4">
    <source>
        <dbReference type="ARBA" id="ARBA00023136"/>
    </source>
</evidence>
<evidence type="ECO:0000256" key="3">
    <source>
        <dbReference type="ARBA" id="ARBA00022989"/>
    </source>
</evidence>
<comment type="subcellular location">
    <subcellularLocation>
        <location evidence="1">Membrane</location>
        <topology evidence="1">Multi-pass membrane protein</topology>
    </subcellularLocation>
</comment>
<dbReference type="InterPro" id="IPR007016">
    <property type="entry name" value="O-antigen_ligase-rel_domated"/>
</dbReference>
<name>A0A0S3TG85_9STRE</name>
<keyword evidence="3" id="KW-1133">Transmembrane helix</keyword>
<dbReference type="AlphaFoldDB" id="A0A0S3TG85"/>
<evidence type="ECO:0000313" key="6">
    <source>
        <dbReference type="EMBL" id="BAU04003.1"/>
    </source>
</evidence>
<reference evidence="6" key="1">
    <citation type="journal article" date="2015" name="Fish Pathol.">
        <title>Structure of Genetic Loci for Capsular Polysaccharide Biosynthesis in Streptococcus parauberis isolated from Japanese flounder.</title>
        <authorList>
            <person name="Tu C."/>
            <person name="Suga K."/>
            <person name="Kanai K."/>
        </authorList>
    </citation>
    <scope>NUCLEOTIDE SEQUENCE</scope>
    <source>
        <strain evidence="6">KRS-02083</strain>
    </source>
</reference>
<organism evidence="6">
    <name type="scientific">Streptococcus parauberis</name>
    <dbReference type="NCBI Taxonomy" id="1348"/>
    <lineage>
        <taxon>Bacteria</taxon>
        <taxon>Bacillati</taxon>
        <taxon>Bacillota</taxon>
        <taxon>Bacilli</taxon>
        <taxon>Lactobacillales</taxon>
        <taxon>Streptococcaceae</taxon>
        <taxon>Streptococcus</taxon>
    </lineage>
</organism>
<gene>
    <name evidence="6" type="primary">cps1aL</name>
</gene>
<dbReference type="RefSeq" id="WP_003108316.1">
    <property type="nucleotide sequence ID" value="NZ_CP025420.1"/>
</dbReference>
<dbReference type="PANTHER" id="PTHR37422:SF13">
    <property type="entry name" value="LIPOPOLYSACCHARIDE BIOSYNTHESIS PROTEIN PA4999-RELATED"/>
    <property type="match status" value="1"/>
</dbReference>
<keyword evidence="4" id="KW-0472">Membrane</keyword>
<dbReference type="InterPro" id="IPR051533">
    <property type="entry name" value="WaaL-like"/>
</dbReference>